<dbReference type="InterPro" id="IPR008332">
    <property type="entry name" value="MethylG_MeTrfase_N"/>
</dbReference>
<dbReference type="SUPFAM" id="SSF53155">
    <property type="entry name" value="Methylated DNA-protein cysteine methyltransferase domain"/>
    <property type="match status" value="1"/>
</dbReference>
<dbReference type="HAMAP" id="MF_00772">
    <property type="entry name" value="OGT"/>
    <property type="match status" value="1"/>
</dbReference>
<keyword evidence="6 8" id="KW-0234">DNA repair</keyword>
<comment type="catalytic activity">
    <reaction evidence="7 8">
        <text>a 6-O-methyl-2'-deoxyguanosine in DNA + L-cysteinyl-[protein] = S-methyl-L-cysteinyl-[protein] + a 2'-deoxyguanosine in DNA</text>
        <dbReference type="Rhea" id="RHEA:24000"/>
        <dbReference type="Rhea" id="RHEA-COMP:10131"/>
        <dbReference type="Rhea" id="RHEA-COMP:10132"/>
        <dbReference type="Rhea" id="RHEA-COMP:11367"/>
        <dbReference type="Rhea" id="RHEA-COMP:11368"/>
        <dbReference type="ChEBI" id="CHEBI:29950"/>
        <dbReference type="ChEBI" id="CHEBI:82612"/>
        <dbReference type="ChEBI" id="CHEBI:85445"/>
        <dbReference type="ChEBI" id="CHEBI:85448"/>
        <dbReference type="EC" id="2.1.1.63"/>
    </reaction>
</comment>
<feature type="domain" description="Methylated-DNA-[protein]-cysteine S-methyltransferase DNA binding" evidence="9">
    <location>
        <begin position="84"/>
        <end position="160"/>
    </location>
</feature>
<comment type="catalytic activity">
    <reaction evidence="1 8">
        <text>a 4-O-methyl-thymidine in DNA + L-cysteinyl-[protein] = a thymidine in DNA + S-methyl-L-cysteinyl-[protein]</text>
        <dbReference type="Rhea" id="RHEA:53428"/>
        <dbReference type="Rhea" id="RHEA-COMP:10131"/>
        <dbReference type="Rhea" id="RHEA-COMP:10132"/>
        <dbReference type="Rhea" id="RHEA-COMP:13555"/>
        <dbReference type="Rhea" id="RHEA-COMP:13556"/>
        <dbReference type="ChEBI" id="CHEBI:29950"/>
        <dbReference type="ChEBI" id="CHEBI:82612"/>
        <dbReference type="ChEBI" id="CHEBI:137386"/>
        <dbReference type="ChEBI" id="CHEBI:137387"/>
        <dbReference type="EC" id="2.1.1.63"/>
    </reaction>
</comment>
<reference evidence="11 12" key="1">
    <citation type="submission" date="2017-02" db="EMBL/GenBank/DDBJ databases">
        <title>The new phylogeny of genus Mycobacterium.</title>
        <authorList>
            <person name="Tortoli E."/>
            <person name="Trovato A."/>
            <person name="Cirillo D.M."/>
        </authorList>
    </citation>
    <scope>NUCLEOTIDE SEQUENCE [LARGE SCALE GENOMIC DNA]</scope>
    <source>
        <strain evidence="11 12">IP1130001</strain>
    </source>
</reference>
<dbReference type="GO" id="GO:0008168">
    <property type="term" value="F:methyltransferase activity"/>
    <property type="evidence" value="ECO:0007669"/>
    <property type="project" value="UniProtKB-KW"/>
</dbReference>
<dbReference type="PANTHER" id="PTHR10815">
    <property type="entry name" value="METHYLATED-DNA--PROTEIN-CYSTEINE METHYLTRANSFERASE"/>
    <property type="match status" value="1"/>
</dbReference>
<dbReference type="Pfam" id="PF02870">
    <property type="entry name" value="Methyltransf_1N"/>
    <property type="match status" value="1"/>
</dbReference>
<dbReference type="PANTHER" id="PTHR10815:SF5">
    <property type="entry name" value="METHYLATED-DNA--PROTEIN-CYSTEINE METHYLTRANSFERASE"/>
    <property type="match status" value="1"/>
</dbReference>
<evidence type="ECO:0000313" key="12">
    <source>
        <dbReference type="Proteomes" id="UP000243140"/>
    </source>
</evidence>
<dbReference type="InterPro" id="IPR036217">
    <property type="entry name" value="MethylDNA_cys_MeTrfase_DNAb"/>
</dbReference>
<dbReference type="InterPro" id="IPR036631">
    <property type="entry name" value="MGMT_N_sf"/>
</dbReference>
<dbReference type="InterPro" id="IPR014048">
    <property type="entry name" value="MethylDNA_cys_MeTrfase_DNA-bd"/>
</dbReference>
<evidence type="ECO:0000256" key="4">
    <source>
        <dbReference type="ARBA" id="ARBA00022679"/>
    </source>
</evidence>
<dbReference type="InterPro" id="IPR001497">
    <property type="entry name" value="MethylDNA_cys_MeTrfase_AS"/>
</dbReference>
<dbReference type="Pfam" id="PF01035">
    <property type="entry name" value="DNA_binding_1"/>
    <property type="match status" value="1"/>
</dbReference>
<keyword evidence="5 8" id="KW-0227">DNA damage</keyword>
<evidence type="ECO:0000256" key="7">
    <source>
        <dbReference type="ARBA" id="ARBA00049348"/>
    </source>
</evidence>
<name>A0ABX3SRZ8_MYCMA</name>
<keyword evidence="12" id="KW-1185">Reference proteome</keyword>
<evidence type="ECO:0000256" key="6">
    <source>
        <dbReference type="ARBA" id="ARBA00023204"/>
    </source>
</evidence>
<evidence type="ECO:0000256" key="8">
    <source>
        <dbReference type="HAMAP-Rule" id="MF_00772"/>
    </source>
</evidence>
<dbReference type="RefSeq" id="WP_071511584.1">
    <property type="nucleotide sequence ID" value="NZ_CP060015.1"/>
</dbReference>
<dbReference type="InterPro" id="IPR036388">
    <property type="entry name" value="WH-like_DNA-bd_sf"/>
</dbReference>
<dbReference type="Proteomes" id="UP000243140">
    <property type="component" value="Unassembled WGS sequence"/>
</dbReference>
<evidence type="ECO:0000259" key="10">
    <source>
        <dbReference type="Pfam" id="PF02870"/>
    </source>
</evidence>
<feature type="domain" description="Methylguanine DNA methyltransferase ribonuclease-like" evidence="10">
    <location>
        <begin position="4"/>
        <end position="77"/>
    </location>
</feature>
<dbReference type="Gene3D" id="1.10.10.10">
    <property type="entry name" value="Winged helix-like DNA-binding domain superfamily/Winged helix DNA-binding domain"/>
    <property type="match status" value="1"/>
</dbReference>
<proteinExistence type="inferred from homology"/>
<dbReference type="InterPro" id="IPR023546">
    <property type="entry name" value="MGMT"/>
</dbReference>
<comment type="miscellaneous">
    <text evidence="8">This enzyme catalyzes only one turnover and therefore is not strictly catalytic. According to one definition, an enzyme is a biocatalyst that acts repeatedly and over many reaction cycles.</text>
</comment>
<keyword evidence="2 8" id="KW-0963">Cytoplasm</keyword>
<evidence type="ECO:0000313" key="11">
    <source>
        <dbReference type="EMBL" id="ORA80853.1"/>
    </source>
</evidence>
<dbReference type="NCBIfam" id="TIGR00589">
    <property type="entry name" value="ogt"/>
    <property type="match status" value="1"/>
</dbReference>
<comment type="caution">
    <text evidence="11">The sequence shown here is derived from an EMBL/GenBank/DDBJ whole genome shotgun (WGS) entry which is preliminary data.</text>
</comment>
<dbReference type="GO" id="GO:0032259">
    <property type="term" value="P:methylation"/>
    <property type="evidence" value="ECO:0007669"/>
    <property type="project" value="UniProtKB-KW"/>
</dbReference>
<keyword evidence="3 8" id="KW-0489">Methyltransferase</keyword>
<dbReference type="SUPFAM" id="SSF46767">
    <property type="entry name" value="Methylated DNA-protein cysteine methyltransferase, C-terminal domain"/>
    <property type="match status" value="1"/>
</dbReference>
<dbReference type="CDD" id="cd06445">
    <property type="entry name" value="ATase"/>
    <property type="match status" value="1"/>
</dbReference>
<dbReference type="Gene3D" id="3.30.160.70">
    <property type="entry name" value="Methylated DNA-protein cysteine methyltransferase domain"/>
    <property type="match status" value="1"/>
</dbReference>
<dbReference type="PROSITE" id="PS00374">
    <property type="entry name" value="MGMT"/>
    <property type="match status" value="1"/>
</dbReference>
<accession>A0ABX3SRZ8</accession>
<sequence>MQTRHAVIESPLGKLTLVANGDTLTGVYFRHHWHGPTADGLGRCVEAAGDALLRRAAVQLDEYLTGKRTQFDLPIALIGEPRWRRVWDLLAHIAYGETTTYGELAAKLADGTTAYEVGQAVGRNPLSIVVPCHRVVGKDGALTGYAGGLRRKRFLLDLEAPVPAAVGRLF</sequence>
<feature type="active site" description="Nucleophile; methyl group acceptor" evidence="8">
    <location>
        <position position="132"/>
    </location>
</feature>
<comment type="subcellular location">
    <subcellularLocation>
        <location evidence="8">Cytoplasm</location>
    </subcellularLocation>
</comment>
<organism evidence="11 12">
    <name type="scientific">Mycobacterium malmoense</name>
    <dbReference type="NCBI Taxonomy" id="1780"/>
    <lineage>
        <taxon>Bacteria</taxon>
        <taxon>Bacillati</taxon>
        <taxon>Actinomycetota</taxon>
        <taxon>Actinomycetes</taxon>
        <taxon>Mycobacteriales</taxon>
        <taxon>Mycobacteriaceae</taxon>
        <taxon>Mycobacterium</taxon>
    </lineage>
</organism>
<keyword evidence="4 8" id="KW-0808">Transferase</keyword>
<dbReference type="EMBL" id="MVHV01000015">
    <property type="protein sequence ID" value="ORA80853.1"/>
    <property type="molecule type" value="Genomic_DNA"/>
</dbReference>
<evidence type="ECO:0000256" key="5">
    <source>
        <dbReference type="ARBA" id="ARBA00022763"/>
    </source>
</evidence>
<dbReference type="EC" id="2.1.1.63" evidence="8"/>
<evidence type="ECO:0000256" key="3">
    <source>
        <dbReference type="ARBA" id="ARBA00022603"/>
    </source>
</evidence>
<protein>
    <recommendedName>
        <fullName evidence="8">Methylated-DNA--protein-cysteine methyltransferase</fullName>
        <ecNumber evidence="8">2.1.1.63</ecNumber>
    </recommendedName>
    <alternativeName>
        <fullName evidence="8">6-O-methylguanine-DNA methyltransferase</fullName>
        <shortName evidence="8">MGMT</shortName>
    </alternativeName>
    <alternativeName>
        <fullName evidence="8">O-6-methylguanine-DNA-alkyltransferase</fullName>
    </alternativeName>
</protein>
<evidence type="ECO:0000256" key="2">
    <source>
        <dbReference type="ARBA" id="ARBA00022490"/>
    </source>
</evidence>
<evidence type="ECO:0000259" key="9">
    <source>
        <dbReference type="Pfam" id="PF01035"/>
    </source>
</evidence>
<evidence type="ECO:0000256" key="1">
    <source>
        <dbReference type="ARBA" id="ARBA00001286"/>
    </source>
</evidence>
<gene>
    <name evidence="11" type="ORF">BST29_15235</name>
</gene>
<comment type="function">
    <text evidence="8">Involved in the cellular defense against the biological effects of O6-methylguanine (O6-MeG) and O4-methylthymine (O4-MeT) in DNA. Repairs the methylated nucleobase in DNA by stoichiometrically transferring the methyl group to a cysteine residue in the enzyme. This is a suicide reaction: the enzyme is irreversibly inactivated.</text>
</comment>
<comment type="similarity">
    <text evidence="8">Belongs to the MGMT family.</text>
</comment>